<dbReference type="InterPro" id="IPR006652">
    <property type="entry name" value="Kelch_1"/>
</dbReference>
<keyword evidence="4" id="KW-0833">Ubl conjugation pathway</keyword>
<protein>
    <recommendedName>
        <fullName evidence="5">BTB domain-containing protein</fullName>
    </recommendedName>
</protein>
<feature type="domain" description="BTB" evidence="5">
    <location>
        <begin position="11"/>
        <end position="78"/>
    </location>
</feature>
<keyword evidence="2" id="KW-0880">Kelch repeat</keyword>
<dbReference type="SMART" id="SM00225">
    <property type="entry name" value="BTB"/>
    <property type="match status" value="1"/>
</dbReference>
<keyword evidence="3" id="KW-0677">Repeat</keyword>
<dbReference type="PANTHER" id="PTHR24412:SF451">
    <property type="entry name" value="KELCH-LIKE PROTEIN 20"/>
    <property type="match status" value="1"/>
</dbReference>
<dbReference type="PIRSF" id="PIRSF037037">
    <property type="entry name" value="Kelch-like_protein_gigaxonin"/>
    <property type="match status" value="1"/>
</dbReference>
<dbReference type="Gene3D" id="2.120.10.80">
    <property type="entry name" value="Kelch-type beta propeller"/>
    <property type="match status" value="2"/>
</dbReference>
<dbReference type="Pfam" id="PF00651">
    <property type="entry name" value="BTB"/>
    <property type="match status" value="1"/>
</dbReference>
<dbReference type="SMART" id="SM00612">
    <property type="entry name" value="Kelch"/>
    <property type="match status" value="6"/>
</dbReference>
<keyword evidence="7" id="KW-1185">Reference proteome</keyword>
<dbReference type="OrthoDB" id="45365at2759"/>
<sequence>MYQLWKDKELCDVSLSVEGEIILAHRIVLAALSPYFKAMFCSQLNEKKKFQIVIQDLNPQAVKIIVEFAYTGSLDVTEDTVQVVMQTATMMQIPAVEKLCSSFLVKNLHPSNCLGIRDFAHVMACFELKDTADKYCEENFSEVSQHEEFLKLEVEEVIGFISRDSLKVAKEEEVYAAVMRWVAYDPERSKDDVSLLMEHVRLPLVQWDFLIKEVSKDKLFVTNKDCRQYLQQARAFQASSFHPDLINFAFNEAITRSQPRAFFSAADRLYLIGGESASREILSEFESFNPFTNQSKQLPPLPEAKRSLGAAIVGKIIYAIGGATISGSSRTVHAFDIDKQQWQSRGSLCEARSSVVVSVVGGEIIALGGHGSEGVLSSAETYDVELNSWSLLEMLEARSMAAAAVIDFRLYLCGGYNGCEDLQSCHVLDTKVHQWSHCANMLEPRSLLGAAALGNRVYVAGGCSQDKCLSSVEMFNPSTNEWTLVRSLTGPRRGLGLTAFGDMLFAAGGHDGKTLQGTILKYSPHTNEWSCVGNIITSRGRFGFL</sequence>
<dbReference type="AlphaFoldDB" id="A0A8S3ZMA6"/>
<dbReference type="InterPro" id="IPR011333">
    <property type="entry name" value="SKP1/BTB/POZ_sf"/>
</dbReference>
<accession>A0A8S3ZMA6</accession>
<dbReference type="InterPro" id="IPR000210">
    <property type="entry name" value="BTB/POZ_dom"/>
</dbReference>
<dbReference type="Pfam" id="PF07707">
    <property type="entry name" value="BACK"/>
    <property type="match status" value="1"/>
</dbReference>
<evidence type="ECO:0000256" key="1">
    <source>
        <dbReference type="ARBA" id="ARBA00004906"/>
    </source>
</evidence>
<dbReference type="InterPro" id="IPR015915">
    <property type="entry name" value="Kelch-typ_b-propeller"/>
</dbReference>
<comment type="pathway">
    <text evidence="1">Protein modification; protein ubiquitination.</text>
</comment>
<evidence type="ECO:0000313" key="6">
    <source>
        <dbReference type="EMBL" id="CAG5130647.1"/>
    </source>
</evidence>
<evidence type="ECO:0000256" key="3">
    <source>
        <dbReference type="ARBA" id="ARBA00022737"/>
    </source>
</evidence>
<dbReference type="InterPro" id="IPR011705">
    <property type="entry name" value="BACK"/>
</dbReference>
<gene>
    <name evidence="6" type="ORF">CUNI_LOCUS16205</name>
</gene>
<dbReference type="Pfam" id="PF01344">
    <property type="entry name" value="Kelch_1"/>
    <property type="match status" value="1"/>
</dbReference>
<reference evidence="6" key="1">
    <citation type="submission" date="2021-04" db="EMBL/GenBank/DDBJ databases">
        <authorList>
            <consortium name="Molecular Ecology Group"/>
        </authorList>
    </citation>
    <scope>NUCLEOTIDE SEQUENCE</scope>
</reference>
<dbReference type="EMBL" id="CAJHNH020004168">
    <property type="protein sequence ID" value="CAG5130647.1"/>
    <property type="molecule type" value="Genomic_DNA"/>
</dbReference>
<dbReference type="FunFam" id="1.25.40.420:FF:000001">
    <property type="entry name" value="Kelch-like family member 12"/>
    <property type="match status" value="1"/>
</dbReference>
<dbReference type="SUPFAM" id="SSF50965">
    <property type="entry name" value="Galactose oxidase, central domain"/>
    <property type="match status" value="1"/>
</dbReference>
<dbReference type="PROSITE" id="PS50097">
    <property type="entry name" value="BTB"/>
    <property type="match status" value="1"/>
</dbReference>
<evidence type="ECO:0000259" key="5">
    <source>
        <dbReference type="PROSITE" id="PS50097"/>
    </source>
</evidence>
<evidence type="ECO:0000313" key="7">
    <source>
        <dbReference type="Proteomes" id="UP000678393"/>
    </source>
</evidence>
<organism evidence="6 7">
    <name type="scientific">Candidula unifasciata</name>
    <dbReference type="NCBI Taxonomy" id="100452"/>
    <lineage>
        <taxon>Eukaryota</taxon>
        <taxon>Metazoa</taxon>
        <taxon>Spiralia</taxon>
        <taxon>Lophotrochozoa</taxon>
        <taxon>Mollusca</taxon>
        <taxon>Gastropoda</taxon>
        <taxon>Heterobranchia</taxon>
        <taxon>Euthyneura</taxon>
        <taxon>Panpulmonata</taxon>
        <taxon>Eupulmonata</taxon>
        <taxon>Stylommatophora</taxon>
        <taxon>Helicina</taxon>
        <taxon>Helicoidea</taxon>
        <taxon>Geomitridae</taxon>
        <taxon>Candidula</taxon>
    </lineage>
</organism>
<dbReference type="PANTHER" id="PTHR24412">
    <property type="entry name" value="KELCH PROTEIN"/>
    <property type="match status" value="1"/>
</dbReference>
<dbReference type="Gene3D" id="3.30.710.10">
    <property type="entry name" value="Potassium Channel Kv1.1, Chain A"/>
    <property type="match status" value="1"/>
</dbReference>
<dbReference type="Proteomes" id="UP000678393">
    <property type="component" value="Unassembled WGS sequence"/>
</dbReference>
<dbReference type="Pfam" id="PF24681">
    <property type="entry name" value="Kelch_KLHDC2_KLHL20_DRC7"/>
    <property type="match status" value="1"/>
</dbReference>
<dbReference type="InterPro" id="IPR011043">
    <property type="entry name" value="Gal_Oxase/kelch_b-propeller"/>
</dbReference>
<dbReference type="SMART" id="SM00875">
    <property type="entry name" value="BACK"/>
    <property type="match status" value="1"/>
</dbReference>
<name>A0A8S3ZMA6_9EUPU</name>
<comment type="caution">
    <text evidence="6">The sequence shown here is derived from an EMBL/GenBank/DDBJ whole genome shotgun (WGS) entry which is preliminary data.</text>
</comment>
<dbReference type="SUPFAM" id="SSF54695">
    <property type="entry name" value="POZ domain"/>
    <property type="match status" value="1"/>
</dbReference>
<proteinExistence type="predicted"/>
<dbReference type="InterPro" id="IPR017096">
    <property type="entry name" value="BTB-kelch_protein"/>
</dbReference>
<evidence type="ECO:0000256" key="2">
    <source>
        <dbReference type="ARBA" id="ARBA00022441"/>
    </source>
</evidence>
<evidence type="ECO:0000256" key="4">
    <source>
        <dbReference type="ARBA" id="ARBA00022786"/>
    </source>
</evidence>
<dbReference type="Gene3D" id="1.25.40.420">
    <property type="match status" value="1"/>
</dbReference>